<comment type="caution">
    <text evidence="5">The sequence shown here is derived from an EMBL/GenBank/DDBJ whole genome shotgun (WGS) entry which is preliminary data.</text>
</comment>
<feature type="domain" description="Carboxyltransferase" evidence="4">
    <location>
        <begin position="9"/>
        <end position="212"/>
    </location>
</feature>
<reference evidence="5" key="2">
    <citation type="submission" date="2021-09" db="EMBL/GenBank/DDBJ databases">
        <authorList>
            <person name="Gilroy R."/>
        </authorList>
    </citation>
    <scope>NUCLEOTIDE SEQUENCE</scope>
    <source>
        <strain evidence="5">ChiGjej5B5-7349</strain>
    </source>
</reference>
<protein>
    <submittedName>
        <fullName evidence="5">Allophanate hydrolase subunit 1</fullName>
    </submittedName>
</protein>
<dbReference type="Pfam" id="PF02682">
    <property type="entry name" value="CT_C_D"/>
    <property type="match status" value="1"/>
</dbReference>
<dbReference type="AlphaFoldDB" id="A0A921MG28"/>
<keyword evidence="2 5" id="KW-0378">Hydrolase</keyword>
<evidence type="ECO:0000313" key="6">
    <source>
        <dbReference type="Proteomes" id="UP000784435"/>
    </source>
</evidence>
<evidence type="ECO:0000259" key="4">
    <source>
        <dbReference type="SMART" id="SM00796"/>
    </source>
</evidence>
<accession>A0A921MG28</accession>
<dbReference type="InterPro" id="IPR010016">
    <property type="entry name" value="PxpB"/>
</dbReference>
<dbReference type="SUPFAM" id="SSF160467">
    <property type="entry name" value="PH0987 N-terminal domain-like"/>
    <property type="match status" value="1"/>
</dbReference>
<evidence type="ECO:0000256" key="2">
    <source>
        <dbReference type="ARBA" id="ARBA00022801"/>
    </source>
</evidence>
<dbReference type="Proteomes" id="UP000784435">
    <property type="component" value="Unassembled WGS sequence"/>
</dbReference>
<dbReference type="SMART" id="SM00796">
    <property type="entry name" value="AHS1"/>
    <property type="match status" value="1"/>
</dbReference>
<dbReference type="InterPro" id="IPR029000">
    <property type="entry name" value="Cyclophilin-like_dom_sf"/>
</dbReference>
<dbReference type="EMBL" id="DYUK01000301">
    <property type="protein sequence ID" value="HJG81350.1"/>
    <property type="molecule type" value="Genomic_DNA"/>
</dbReference>
<sequence length="240" mass="25730">MTPTVTCPLQVQRYGDSALLVSGADDEQLSKETRWAAVHAVAGRLRAAGIRGIEGIVATFETLTVEFDPLELDAFDLGELIRGWSPIPIDPTGTGRVVEIPMVYGGEYGPDLASVASHLGLREHEVIERHSAHLWRVAFTGAPAGTPLHEGAAFDAPIPRMPEPRVRIAPGTIALSGHQGTIYTIPAPGGWRLIGRTPLQIINPSGDPFVAIEPGDSLRFRPISEHEFAQAALAFIGELL</sequence>
<dbReference type="InterPro" id="IPR003833">
    <property type="entry name" value="CT_C_D"/>
</dbReference>
<dbReference type="Gene3D" id="2.40.100.10">
    <property type="entry name" value="Cyclophilin-like"/>
    <property type="match status" value="1"/>
</dbReference>
<dbReference type="GO" id="GO:0016787">
    <property type="term" value="F:hydrolase activity"/>
    <property type="evidence" value="ECO:0007669"/>
    <property type="project" value="UniProtKB-KW"/>
</dbReference>
<proteinExistence type="predicted"/>
<name>A0A921MG28_9MICO</name>
<dbReference type="PANTHER" id="PTHR34698">
    <property type="entry name" value="5-OXOPROLINASE SUBUNIT B"/>
    <property type="match status" value="1"/>
</dbReference>
<dbReference type="PANTHER" id="PTHR34698:SF2">
    <property type="entry name" value="5-OXOPROLINASE SUBUNIT B"/>
    <property type="match status" value="1"/>
</dbReference>
<evidence type="ECO:0000256" key="1">
    <source>
        <dbReference type="ARBA" id="ARBA00022741"/>
    </source>
</evidence>
<dbReference type="GO" id="GO:0005524">
    <property type="term" value="F:ATP binding"/>
    <property type="evidence" value="ECO:0007669"/>
    <property type="project" value="UniProtKB-KW"/>
</dbReference>
<keyword evidence="1" id="KW-0547">Nucleotide-binding</keyword>
<reference evidence="5" key="1">
    <citation type="journal article" date="2021" name="PeerJ">
        <title>Extensive microbial diversity within the chicken gut microbiome revealed by metagenomics and culture.</title>
        <authorList>
            <person name="Gilroy R."/>
            <person name="Ravi A."/>
            <person name="Getino M."/>
            <person name="Pursley I."/>
            <person name="Horton D.L."/>
            <person name="Alikhan N.F."/>
            <person name="Baker D."/>
            <person name="Gharbi K."/>
            <person name="Hall N."/>
            <person name="Watson M."/>
            <person name="Adriaenssens E.M."/>
            <person name="Foster-Nyarko E."/>
            <person name="Jarju S."/>
            <person name="Secka A."/>
            <person name="Antonio M."/>
            <person name="Oren A."/>
            <person name="Chaudhuri R.R."/>
            <person name="La Ragione R."/>
            <person name="Hildebrand F."/>
            <person name="Pallen M.J."/>
        </authorList>
    </citation>
    <scope>NUCLEOTIDE SEQUENCE</scope>
    <source>
        <strain evidence="5">ChiGjej5B5-7349</strain>
    </source>
</reference>
<gene>
    <name evidence="5" type="ORF">K8V08_13160</name>
</gene>
<organism evidence="5 6">
    <name type="scientific">Brevibacterium senegalense</name>
    <dbReference type="NCBI Taxonomy" id="1033736"/>
    <lineage>
        <taxon>Bacteria</taxon>
        <taxon>Bacillati</taxon>
        <taxon>Actinomycetota</taxon>
        <taxon>Actinomycetes</taxon>
        <taxon>Micrococcales</taxon>
        <taxon>Brevibacteriaceae</taxon>
        <taxon>Brevibacterium</taxon>
    </lineage>
</organism>
<dbReference type="Gene3D" id="3.30.1360.40">
    <property type="match status" value="1"/>
</dbReference>
<evidence type="ECO:0000313" key="5">
    <source>
        <dbReference type="EMBL" id="HJG81350.1"/>
    </source>
</evidence>
<evidence type="ECO:0000256" key="3">
    <source>
        <dbReference type="ARBA" id="ARBA00022840"/>
    </source>
</evidence>
<dbReference type="SUPFAM" id="SSF50891">
    <property type="entry name" value="Cyclophilin-like"/>
    <property type="match status" value="1"/>
</dbReference>
<keyword evidence="3" id="KW-0067">ATP-binding</keyword>